<feature type="compositionally biased region" description="Low complexity" evidence="6">
    <location>
        <begin position="245"/>
        <end position="255"/>
    </location>
</feature>
<evidence type="ECO:0000256" key="3">
    <source>
        <dbReference type="ARBA" id="ARBA00022692"/>
    </source>
</evidence>
<evidence type="ECO:0000256" key="5">
    <source>
        <dbReference type="ARBA" id="ARBA00023136"/>
    </source>
</evidence>
<sequence length="255" mass="29770">MIKKGIVIEHDGKKGILMTSSGEFIKINTKGKIELGQEYVYKTNEYLSYNKLLIAASMVLFIFSTLFYNMYYTVYASVIVSINPKVKLEVNRFERIINVMPLNDDAKELIRDINLKNKKIEDGLMMVVEKAKEKKIITDEYKKGSSQAVEVTTEGKPLKLDSFYKEIENRGINIKTVEENVKIRKNNNKNNSDTTTKRLEEKYIEKNNLKNKKEIPSNKKREKIEFEEDRDKQKNMNKKHENKNSNKNNIKGKNN</sequence>
<keyword evidence="3 7" id="KW-0812">Transmembrane</keyword>
<evidence type="ECO:0000256" key="4">
    <source>
        <dbReference type="ARBA" id="ARBA00022989"/>
    </source>
</evidence>
<comment type="subcellular location">
    <subcellularLocation>
        <location evidence="1">Cell membrane</location>
        <topology evidence="1">Single-pass membrane protein</topology>
    </subcellularLocation>
</comment>
<feature type="domain" description="RsgI N-terminal anti-sigma" evidence="8">
    <location>
        <begin position="3"/>
        <end position="50"/>
    </location>
</feature>
<feature type="transmembrane region" description="Helical" evidence="7">
    <location>
        <begin position="52"/>
        <end position="71"/>
    </location>
</feature>
<feature type="compositionally biased region" description="Basic and acidic residues" evidence="6">
    <location>
        <begin position="208"/>
        <end position="244"/>
    </location>
</feature>
<evidence type="ECO:0000313" key="10">
    <source>
        <dbReference type="Proteomes" id="UP000052015"/>
    </source>
</evidence>
<name>A0A0R3JT74_CALMK</name>
<dbReference type="OrthoDB" id="1910278at2"/>
<dbReference type="EMBL" id="LKHP01000014">
    <property type="protein sequence ID" value="KRQ86202.1"/>
    <property type="molecule type" value="Genomic_DNA"/>
</dbReference>
<dbReference type="STRING" id="908809.ABG79_02043"/>
<keyword evidence="4 7" id="KW-1133">Transmembrane helix</keyword>
<dbReference type="InterPro" id="IPR024449">
    <property type="entry name" value="Anti-sigma_RsgI_N"/>
</dbReference>
<evidence type="ECO:0000256" key="1">
    <source>
        <dbReference type="ARBA" id="ARBA00004162"/>
    </source>
</evidence>
<evidence type="ECO:0000259" key="8">
    <source>
        <dbReference type="PROSITE" id="PS51849"/>
    </source>
</evidence>
<evidence type="ECO:0000256" key="2">
    <source>
        <dbReference type="ARBA" id="ARBA00022475"/>
    </source>
</evidence>
<dbReference type="GO" id="GO:0005886">
    <property type="term" value="C:plasma membrane"/>
    <property type="evidence" value="ECO:0007669"/>
    <property type="project" value="UniProtKB-SubCell"/>
</dbReference>
<dbReference type="AlphaFoldDB" id="A0A0R3JT74"/>
<dbReference type="RefSeq" id="WP_057979357.1">
    <property type="nucleotide sequence ID" value="NZ_LKHP01000014.1"/>
</dbReference>
<feature type="region of interest" description="Disordered" evidence="6">
    <location>
        <begin position="208"/>
        <end position="255"/>
    </location>
</feature>
<dbReference type="InterPro" id="IPR055431">
    <property type="entry name" value="RsgI_M"/>
</dbReference>
<reference evidence="9 10" key="1">
    <citation type="submission" date="2015-09" db="EMBL/GenBank/DDBJ databases">
        <title>Draft genome sequence of a Caloramator mitchellensis, a moderate thermophile from the Great Artesian Basin of Australia.</title>
        <authorList>
            <person name="Patel B.K."/>
        </authorList>
    </citation>
    <scope>NUCLEOTIDE SEQUENCE [LARGE SCALE GENOMIC DNA]</scope>
    <source>
        <strain evidence="9 10">VF08</strain>
    </source>
</reference>
<dbReference type="PROSITE" id="PS51849">
    <property type="entry name" value="RSGI_N"/>
    <property type="match status" value="1"/>
</dbReference>
<dbReference type="Proteomes" id="UP000052015">
    <property type="component" value="Unassembled WGS sequence"/>
</dbReference>
<keyword evidence="5 7" id="KW-0472">Membrane</keyword>
<accession>A0A0R3JT74</accession>
<comment type="caution">
    <text evidence="9">The sequence shown here is derived from an EMBL/GenBank/DDBJ whole genome shotgun (WGS) entry which is preliminary data.</text>
</comment>
<evidence type="ECO:0000313" key="9">
    <source>
        <dbReference type="EMBL" id="KRQ86202.1"/>
    </source>
</evidence>
<protein>
    <submittedName>
        <fullName evidence="9">Anti-sigma-I factor RsgI</fullName>
    </submittedName>
</protein>
<gene>
    <name evidence="9" type="primary">rsgI</name>
    <name evidence="9" type="ORF">ABG79_02043</name>
</gene>
<keyword evidence="10" id="KW-1185">Reference proteome</keyword>
<evidence type="ECO:0000256" key="7">
    <source>
        <dbReference type="SAM" id="Phobius"/>
    </source>
</evidence>
<dbReference type="Pfam" id="PF23750">
    <property type="entry name" value="RsgI_M"/>
    <property type="match status" value="1"/>
</dbReference>
<dbReference type="Pfam" id="PF12791">
    <property type="entry name" value="RsgI_N"/>
    <property type="match status" value="1"/>
</dbReference>
<evidence type="ECO:0000256" key="6">
    <source>
        <dbReference type="SAM" id="MobiDB-lite"/>
    </source>
</evidence>
<proteinExistence type="predicted"/>
<organism evidence="9 10">
    <name type="scientific">Caloramator mitchellensis</name>
    <dbReference type="NCBI Taxonomy" id="908809"/>
    <lineage>
        <taxon>Bacteria</taxon>
        <taxon>Bacillati</taxon>
        <taxon>Bacillota</taxon>
        <taxon>Clostridia</taxon>
        <taxon>Eubacteriales</taxon>
        <taxon>Clostridiaceae</taxon>
        <taxon>Caloramator</taxon>
    </lineage>
</organism>
<keyword evidence="2" id="KW-1003">Cell membrane</keyword>